<keyword evidence="22" id="KW-0511">Multifunctional enzyme</keyword>
<dbReference type="GO" id="GO:0000794">
    <property type="term" value="C:condensed nuclear chromosome"/>
    <property type="evidence" value="ECO:0007669"/>
    <property type="project" value="TreeGrafter"/>
</dbReference>
<comment type="catalytic activity">
    <reaction evidence="23">
        <text>ATP + H2O = ADP + phosphate + H(+)</text>
        <dbReference type="Rhea" id="RHEA:13065"/>
        <dbReference type="ChEBI" id="CHEBI:15377"/>
        <dbReference type="ChEBI" id="CHEBI:15378"/>
        <dbReference type="ChEBI" id="CHEBI:30616"/>
        <dbReference type="ChEBI" id="CHEBI:43474"/>
        <dbReference type="ChEBI" id="CHEBI:456216"/>
        <dbReference type="EC" id="3.6.4.12"/>
    </reaction>
</comment>
<dbReference type="GO" id="GO:0070192">
    <property type="term" value="P:chromosome organization involved in meiotic cell cycle"/>
    <property type="evidence" value="ECO:0007669"/>
    <property type="project" value="TreeGrafter"/>
</dbReference>
<keyword evidence="8" id="KW-0235">DNA replication</keyword>
<evidence type="ECO:0000313" key="28">
    <source>
        <dbReference type="EMBL" id="QSL66217.1"/>
    </source>
</evidence>
<dbReference type="CDD" id="cd19513">
    <property type="entry name" value="Rad51"/>
    <property type="match status" value="1"/>
</dbReference>
<keyword evidence="18" id="KW-0411">Iron-sulfur</keyword>
<evidence type="ECO:0000259" key="27">
    <source>
        <dbReference type="PROSITE" id="PS50163"/>
    </source>
</evidence>
<evidence type="ECO:0000256" key="23">
    <source>
        <dbReference type="ARBA" id="ARBA00047995"/>
    </source>
</evidence>
<dbReference type="GO" id="GO:0000150">
    <property type="term" value="F:DNA strand exchange activity"/>
    <property type="evidence" value="ECO:0007669"/>
    <property type="project" value="InterPro"/>
</dbReference>
<dbReference type="GO" id="GO:0003697">
    <property type="term" value="F:single-stranded DNA binding"/>
    <property type="evidence" value="ECO:0007669"/>
    <property type="project" value="InterPro"/>
</dbReference>
<dbReference type="OrthoDB" id="6513042at2759"/>
<organism evidence="28 29">
    <name type="scientific">Pneumocystis wakefieldiae</name>
    <dbReference type="NCBI Taxonomy" id="38082"/>
    <lineage>
        <taxon>Eukaryota</taxon>
        <taxon>Fungi</taxon>
        <taxon>Dikarya</taxon>
        <taxon>Ascomycota</taxon>
        <taxon>Taphrinomycotina</taxon>
        <taxon>Pneumocystomycetes</taxon>
        <taxon>Pneumocystaceae</taxon>
        <taxon>Pneumocystis</taxon>
    </lineage>
</organism>
<dbReference type="GO" id="GO:0000730">
    <property type="term" value="P:DNA recombinase assembly"/>
    <property type="evidence" value="ECO:0007669"/>
    <property type="project" value="TreeGrafter"/>
</dbReference>
<evidence type="ECO:0000256" key="24">
    <source>
        <dbReference type="RuleBase" id="RU003422"/>
    </source>
</evidence>
<keyword evidence="29" id="KW-1185">Reference proteome</keyword>
<dbReference type="GO" id="GO:0051539">
    <property type="term" value="F:4 iron, 4 sulfur cluster binding"/>
    <property type="evidence" value="ECO:0007669"/>
    <property type="project" value="UniProtKB-KW"/>
</dbReference>
<evidence type="ECO:0000256" key="19">
    <source>
        <dbReference type="ARBA" id="ARBA00023125"/>
    </source>
</evidence>
<evidence type="ECO:0000256" key="21">
    <source>
        <dbReference type="ARBA" id="ARBA00023242"/>
    </source>
</evidence>
<gene>
    <name evidence="28" type="ORF">MERGE_000592</name>
</gene>
<name>A0A899GCA8_9ASCO</name>
<dbReference type="Proteomes" id="UP000663699">
    <property type="component" value="Chromosome 10"/>
</dbReference>
<dbReference type="InterPro" id="IPR020588">
    <property type="entry name" value="RecA_ATP-bd"/>
</dbReference>
<evidence type="ECO:0000256" key="2">
    <source>
        <dbReference type="ARBA" id="ARBA00004123"/>
    </source>
</evidence>
<evidence type="ECO:0000256" key="17">
    <source>
        <dbReference type="ARBA" id="ARBA00023004"/>
    </source>
</evidence>
<dbReference type="Gene3D" id="3.40.50.300">
    <property type="entry name" value="P-loop containing nucleotide triphosphate hydrolases"/>
    <property type="match status" value="3"/>
</dbReference>
<keyword evidence="16 24" id="KW-0067">ATP-binding</keyword>
<evidence type="ECO:0000256" key="13">
    <source>
        <dbReference type="ARBA" id="ARBA00022763"/>
    </source>
</evidence>
<keyword evidence="10" id="KW-0479">Metal-binding</keyword>
<dbReference type="EC" id="3.6.4.12" evidence="5"/>
<reference evidence="28" key="1">
    <citation type="submission" date="2020-06" db="EMBL/GenBank/DDBJ databases">
        <title>Genomes of multiple members of Pneumocystis genus reveal paths to human pathogen Pneumocystis jirovecii.</title>
        <authorList>
            <person name="Cisse O.H."/>
            <person name="Ma L."/>
            <person name="Dekker J."/>
            <person name="Khil P."/>
            <person name="Jo J."/>
            <person name="Brenchley J."/>
            <person name="Blair R."/>
            <person name="Pahar B."/>
            <person name="Chabe M."/>
            <person name="Van Rompay K.A."/>
            <person name="Keesler R."/>
            <person name="Sukura A."/>
            <person name="Hirsch V."/>
            <person name="Kutty G."/>
            <person name="Liu Y."/>
            <person name="Peng L."/>
            <person name="Chen J."/>
            <person name="Song J."/>
            <person name="Weissenbacher-Lang C."/>
            <person name="Xu J."/>
            <person name="Upham N.S."/>
            <person name="Stajich J.E."/>
            <person name="Cuomo C.A."/>
            <person name="Cushion M.T."/>
            <person name="Kovacs J.A."/>
        </authorList>
    </citation>
    <scope>NUCLEOTIDE SEQUENCE</scope>
    <source>
        <strain evidence="28">2A</strain>
    </source>
</reference>
<keyword evidence="21" id="KW-0539">Nucleus</keyword>
<evidence type="ECO:0000256" key="1">
    <source>
        <dbReference type="ARBA" id="ARBA00001966"/>
    </source>
</evidence>
<dbReference type="InterPro" id="IPR041679">
    <property type="entry name" value="DNA2/NAM7-like_C"/>
</dbReference>
<dbReference type="SUPFAM" id="SSF52540">
    <property type="entry name" value="P-loop containing nucleoside triphosphate hydrolases"/>
    <property type="match status" value="2"/>
</dbReference>
<keyword evidence="9" id="KW-0540">Nuclease</keyword>
<dbReference type="InterPro" id="IPR026851">
    <property type="entry name" value="Dna2/JHS1_DEXXQ-box"/>
</dbReference>
<dbReference type="CDD" id="cd18041">
    <property type="entry name" value="DEXXQc_DNA2"/>
    <property type="match status" value="1"/>
</dbReference>
<dbReference type="NCBIfam" id="NF003301">
    <property type="entry name" value="PRK04301.1"/>
    <property type="match status" value="1"/>
</dbReference>
<evidence type="ECO:0000256" key="10">
    <source>
        <dbReference type="ARBA" id="ARBA00022723"/>
    </source>
</evidence>
<keyword evidence="19" id="KW-0238">DNA-binding</keyword>
<dbReference type="PROSITE" id="PS50162">
    <property type="entry name" value="RECA_2"/>
    <property type="match status" value="1"/>
</dbReference>
<dbReference type="InterPro" id="IPR047187">
    <property type="entry name" value="SF1_C_Upf1"/>
</dbReference>
<dbReference type="CDD" id="cd22318">
    <property type="entry name" value="DNA2_N-like"/>
    <property type="match status" value="1"/>
</dbReference>
<accession>A0A899GCA8</accession>
<dbReference type="PANTHER" id="PTHR22942:SF39">
    <property type="entry name" value="DNA REPAIR PROTEIN RAD51 HOMOLOG 1"/>
    <property type="match status" value="1"/>
</dbReference>
<dbReference type="Gene3D" id="1.10.150.20">
    <property type="entry name" value="5' to 3' exonuclease, C-terminal subdomain"/>
    <property type="match status" value="1"/>
</dbReference>
<dbReference type="GO" id="GO:0006312">
    <property type="term" value="P:mitotic recombination"/>
    <property type="evidence" value="ECO:0007669"/>
    <property type="project" value="UniProtKB-ARBA"/>
</dbReference>
<evidence type="ECO:0000256" key="15">
    <source>
        <dbReference type="ARBA" id="ARBA00022806"/>
    </source>
</evidence>
<keyword evidence="13" id="KW-0227">DNA damage</keyword>
<comment type="subcellular location">
    <subcellularLocation>
        <location evidence="2">Nucleus</location>
    </subcellularLocation>
</comment>
<evidence type="ECO:0000256" key="20">
    <source>
        <dbReference type="ARBA" id="ARBA00023204"/>
    </source>
</evidence>
<dbReference type="InterPro" id="IPR003593">
    <property type="entry name" value="AAA+_ATPase"/>
</dbReference>
<keyword evidence="14" id="KW-0378">Hydrolase</keyword>
<dbReference type="InterPro" id="IPR041677">
    <property type="entry name" value="DNA2/NAM7_AAA_11"/>
</dbReference>
<comment type="similarity">
    <text evidence="4">Belongs to the DNA2/NAM7 helicase family.</text>
</comment>
<evidence type="ECO:0000256" key="22">
    <source>
        <dbReference type="ARBA" id="ARBA00023268"/>
    </source>
</evidence>
<dbReference type="GO" id="GO:0140664">
    <property type="term" value="F:ATP-dependent DNA damage sensor activity"/>
    <property type="evidence" value="ECO:0007669"/>
    <property type="project" value="InterPro"/>
</dbReference>
<dbReference type="CDD" id="cd18808">
    <property type="entry name" value="SF1_C_Upf1"/>
    <property type="match status" value="1"/>
</dbReference>
<feature type="domain" description="RecA family profile 1" evidence="26">
    <location>
        <begin position="1554"/>
        <end position="1725"/>
    </location>
</feature>
<dbReference type="EMBL" id="CP054541">
    <property type="protein sequence ID" value="QSL66217.1"/>
    <property type="molecule type" value="Genomic_DNA"/>
</dbReference>
<dbReference type="InterPro" id="IPR011941">
    <property type="entry name" value="DNA_recomb/repair_Rad51"/>
</dbReference>
<dbReference type="PANTHER" id="PTHR22942">
    <property type="entry name" value="RECA/RAD51/RADA DNA STRAND-PAIRING FAMILY MEMBER"/>
    <property type="match status" value="1"/>
</dbReference>
<dbReference type="GO" id="GO:1990426">
    <property type="term" value="P:mitotic recombination-dependent replication fork processing"/>
    <property type="evidence" value="ECO:0007669"/>
    <property type="project" value="InterPro"/>
</dbReference>
<sequence length="1797" mass="206121">MVNESTGSDQERSGEELGGIGGILEVPLERLDRNSSSEERVLWKVSPVKESLHESRPFQEILSFFKNKDGEIENKDEKVEQIFSEPLDQKGSCFFEPQKIPTSRKKRTLRNVESTDELSAPETRHSMEYLVNRLKAFLPEPWKTLHTQETSVSVPLEETPLSRQAVEVEIHRKNLGKNEEIFEKKHIFQNEVQNEEFNEFSETWFDEIEEISKCFNRNIKNKEDIKGILEDDNLLIDKSEEIDGKHEELSLQADKVNIELLKNYTEKRGEESSERNKVNELDETFFLEADFAETSISDDILDDSFTDNMLDEEIEAVFSALDTCEGVDMEKVKEESVDLDLDVSEEQYIFEKNKNETFASYVKNEIVSDDYSKNISFKEYSTSNEEENHSFLNYKVYDIKEEPWIDSNTYKGLQKVVLDQEKRTILLRQDWFFTPIEIGDYLYLHGEYDENGICIVDNSHFLVILNPDFLVSCTSVATSYSCTRRTILQERVKNIDGISKSQIYGKMLHCLFQLCLENDNFSLSFLKEKTKQLVLDNLEYLNIVGESIENAMRDISEKFSNLQKWASKYFLNTQEENLYMKSFRSKTSNTPHISINKFLRTEEHILSPRYGLKGYIDVTLQLAIKSGIDLQYSIAPLELKTGNNMNVMQHRAQTILYTLLLSEYYGENVEFGLLFYLEKGETIQVFPVHNEIRGLIITRNNIAKYLKNNQELPSMLKNMFVCRKCPMRKPCFIFHKAIESGSAETSGLGEYFDDETNDITSKDSDFFRYWDLILSKEENEIFRFKKELWTMTSKEREKHGRCLSNLKIKKIHSIFEEILEDIGHYIYTLEKSSSSNNDDSLLNSEISCNDFIIVSDENGHYSLAYGTVVNIEPKLITVSLNQQLYSPTSILRDHDVRSTQISKRSMLEVFNNDFNELDDKNILYRIDKDEFKSGMSLARDNLTKLLYLDQEKRRRELIVNLYPPKFNSILTDFFKIPGYEKLNNHQKNVISKVMTALDYTLILGMPGTGKTTTITYLIQVLIENNNTILLASYTHSAIDNILLKLNIKKENVLRLGSIERIHPDLRKKIITEEYVVNDSESFQLKYIKPSIVATTCLGITHSIFSKRTFDYCIIDEASQIVLPICIGPLRFSKKFVLVGDHYQLPPLVRTIDMADSEIETSLFKRLLDANPSAIVNLEYQYRMNKDIMLLSNTLIYDGKLKCGDEQIAYKLFDCGDFQMLDALHLKGGNELSCNINECWIKKILEPRLSVVFANTDYVPAPESRKGDRIQNEVEVQLLKQVIICLLNQGISESDIAVLSVYRSQIKLIQHHFRHFEKIETDTADRFQGRDKNCIIISFVRSNDKNEIGELLRDWRRLNVAFTRAKLKLIFFGSKSTLEKTGIFDLFFDLLKKNQWIYHLPKNAHLLHFLDNFMTQKNFKKQPKKRIKPNSKDCSLLKTIINAERTRKYAFEYYEMGLDEELSEEIAQDINEEDIICGPTPLSKLEGNGISASDIKKIIEAGYNTVEAIAYTPKRAILLIKGISEAKADKLISEASKLVPMGFTTATEFHQRRCELISITTGSKQLDALLAGGIETGSITEIFGEFRTGKSQICHTLAVTCQLPIDMGGGEGKCLYIDTEGTFRPTRLLAVADRYGLNGEEVLDNVAYARAYNADHQLQLLGQAANMMAESRFSLLIVDSATSLYRTDFAGRGELSARQMHLAKFLRTLQRLADEYGIAVVITNQVVAQVDGNASMFNPDPKKPIGGNIIAHSSTTRLSLRKGRGEQRICKIYDSPCLAEADAVFAITNGGVDDPVDA</sequence>
<dbReference type="FunFam" id="1.10.150.20:FF:000008">
    <property type="entry name" value="DNA repair protein RAD51 homolog"/>
    <property type="match status" value="1"/>
</dbReference>
<dbReference type="GO" id="GO:0004519">
    <property type="term" value="F:endonuclease activity"/>
    <property type="evidence" value="ECO:0007669"/>
    <property type="project" value="UniProtKB-KW"/>
</dbReference>
<evidence type="ECO:0000256" key="11">
    <source>
        <dbReference type="ARBA" id="ARBA00022741"/>
    </source>
</evidence>
<feature type="domain" description="RecA family profile 2" evidence="27">
    <location>
        <begin position="1733"/>
        <end position="1796"/>
    </location>
</feature>
<evidence type="ECO:0000256" key="7">
    <source>
        <dbReference type="ARBA" id="ARBA00022485"/>
    </source>
</evidence>
<dbReference type="InterPro" id="IPR013632">
    <property type="entry name" value="Rad51_C"/>
</dbReference>
<dbReference type="Gene3D" id="3.90.320.10">
    <property type="match status" value="1"/>
</dbReference>
<evidence type="ECO:0000256" key="16">
    <source>
        <dbReference type="ARBA" id="ARBA00022840"/>
    </source>
</evidence>
<keyword evidence="17" id="KW-0408">Iron</keyword>
<keyword evidence="11 24" id="KW-0547">Nucleotide-binding</keyword>
<dbReference type="InterPro" id="IPR020587">
    <property type="entry name" value="RecA_monomer-monomer_interface"/>
</dbReference>
<keyword evidence="20" id="KW-0234">DNA repair</keyword>
<dbReference type="GO" id="GO:0003690">
    <property type="term" value="F:double-stranded DNA binding"/>
    <property type="evidence" value="ECO:0007669"/>
    <property type="project" value="InterPro"/>
</dbReference>
<dbReference type="FunFam" id="3.40.50.300:FF:000789">
    <property type="entry name" value="DNA replication ATP-dependent helicase/nuclease DNA2"/>
    <property type="match status" value="1"/>
</dbReference>
<dbReference type="Pfam" id="PF13086">
    <property type="entry name" value="AAA_11"/>
    <property type="match status" value="2"/>
</dbReference>
<dbReference type="GO" id="GO:0000723">
    <property type="term" value="P:telomere maintenance"/>
    <property type="evidence" value="ECO:0007669"/>
    <property type="project" value="UniProtKB-ARBA"/>
</dbReference>
<evidence type="ECO:0000256" key="18">
    <source>
        <dbReference type="ARBA" id="ARBA00023014"/>
    </source>
</evidence>
<proteinExistence type="inferred from homology"/>
<dbReference type="NCBIfam" id="TIGR02239">
    <property type="entry name" value="recomb_RAD51"/>
    <property type="match status" value="1"/>
</dbReference>
<evidence type="ECO:0000313" key="29">
    <source>
        <dbReference type="Proteomes" id="UP000663699"/>
    </source>
</evidence>
<dbReference type="Pfam" id="PF08696">
    <property type="entry name" value="Dna2"/>
    <property type="match status" value="1"/>
</dbReference>
<comment type="cofactor">
    <cofactor evidence="1">
        <name>[4Fe-4S] cluster</name>
        <dbReference type="ChEBI" id="CHEBI:49883"/>
    </cofactor>
</comment>
<evidence type="ECO:0000256" key="6">
    <source>
        <dbReference type="ARBA" id="ARBA00021516"/>
    </source>
</evidence>
<dbReference type="InterPro" id="IPR011604">
    <property type="entry name" value="PDDEXK-like_dom_sf"/>
</dbReference>
<keyword evidence="15" id="KW-0347">Helicase</keyword>
<dbReference type="InterPro" id="IPR027417">
    <property type="entry name" value="P-loop_NTPase"/>
</dbReference>
<dbReference type="InterPro" id="IPR014808">
    <property type="entry name" value="DNA_replication_fac_Dna2_N"/>
</dbReference>
<keyword evidence="7" id="KW-0004">4Fe-4S</keyword>
<dbReference type="GO" id="GO:0016787">
    <property type="term" value="F:hydrolase activity"/>
    <property type="evidence" value="ECO:0007669"/>
    <property type="project" value="UniProtKB-KW"/>
</dbReference>
<dbReference type="FunFam" id="3.40.50.300:FF:000092">
    <property type="entry name" value="DNA repair protein Rad51 homolog"/>
    <property type="match status" value="1"/>
</dbReference>
<dbReference type="GO" id="GO:0005524">
    <property type="term" value="F:ATP binding"/>
    <property type="evidence" value="ECO:0007669"/>
    <property type="project" value="UniProtKB-KW"/>
</dbReference>
<dbReference type="PROSITE" id="PS50163">
    <property type="entry name" value="RECA_3"/>
    <property type="match status" value="1"/>
</dbReference>
<dbReference type="Pfam" id="PF08423">
    <property type="entry name" value="Rad51"/>
    <property type="match status" value="1"/>
</dbReference>
<evidence type="ECO:0000256" key="8">
    <source>
        <dbReference type="ARBA" id="ARBA00022705"/>
    </source>
</evidence>
<evidence type="ECO:0000256" key="3">
    <source>
        <dbReference type="ARBA" id="ARBA00007095"/>
    </source>
</evidence>
<evidence type="ECO:0000256" key="9">
    <source>
        <dbReference type="ARBA" id="ARBA00022722"/>
    </source>
</evidence>
<dbReference type="InterPro" id="IPR010995">
    <property type="entry name" value="DNA_repair_Rad51/TF_NusA_a-hlx"/>
</dbReference>
<dbReference type="FunFam" id="3.40.50.300:FF:001170">
    <property type="entry name" value="DNA replication helicase Dna2"/>
    <property type="match status" value="1"/>
</dbReference>
<dbReference type="GO" id="GO:0042148">
    <property type="term" value="P:DNA strand invasion"/>
    <property type="evidence" value="ECO:0007669"/>
    <property type="project" value="TreeGrafter"/>
</dbReference>
<evidence type="ECO:0000256" key="4">
    <source>
        <dbReference type="ARBA" id="ARBA00007913"/>
    </source>
</evidence>
<keyword evidence="12" id="KW-0255">Endonuclease</keyword>
<protein>
    <recommendedName>
        <fullName evidence="6">DNA replication ATP-dependent helicase/nuclease DNA2</fullName>
        <ecNumber evidence="5">3.6.4.12</ecNumber>
    </recommendedName>
</protein>
<evidence type="ECO:0000256" key="14">
    <source>
        <dbReference type="ARBA" id="ARBA00022801"/>
    </source>
</evidence>
<comment type="similarity">
    <text evidence="3">Belongs to the RecA family. RAD51 subfamily.</text>
</comment>
<dbReference type="Pfam" id="PF14520">
    <property type="entry name" value="HHH_5"/>
    <property type="match status" value="1"/>
</dbReference>
<dbReference type="Pfam" id="PF13087">
    <property type="entry name" value="AAA_12"/>
    <property type="match status" value="1"/>
</dbReference>
<dbReference type="SUPFAM" id="SSF47794">
    <property type="entry name" value="Rad51 N-terminal domain-like"/>
    <property type="match status" value="1"/>
</dbReference>
<dbReference type="SMART" id="SM00382">
    <property type="entry name" value="AAA"/>
    <property type="match status" value="2"/>
</dbReference>
<evidence type="ECO:0000259" key="26">
    <source>
        <dbReference type="PROSITE" id="PS50162"/>
    </source>
</evidence>
<evidence type="ECO:0000256" key="25">
    <source>
        <dbReference type="SAM" id="MobiDB-lite"/>
    </source>
</evidence>
<feature type="region of interest" description="Disordered" evidence="25">
    <location>
        <begin position="1"/>
        <end position="23"/>
    </location>
</feature>
<evidence type="ECO:0000256" key="5">
    <source>
        <dbReference type="ARBA" id="ARBA00012551"/>
    </source>
</evidence>
<dbReference type="GO" id="GO:0046872">
    <property type="term" value="F:metal ion binding"/>
    <property type="evidence" value="ECO:0007669"/>
    <property type="project" value="UniProtKB-KW"/>
</dbReference>
<dbReference type="GO" id="GO:0042802">
    <property type="term" value="F:identical protein binding"/>
    <property type="evidence" value="ECO:0007669"/>
    <property type="project" value="UniProtKB-ARBA"/>
</dbReference>
<evidence type="ECO:0000256" key="12">
    <source>
        <dbReference type="ARBA" id="ARBA00022759"/>
    </source>
</evidence>
<dbReference type="GO" id="GO:0007131">
    <property type="term" value="P:reciprocal meiotic recombination"/>
    <property type="evidence" value="ECO:0007669"/>
    <property type="project" value="TreeGrafter"/>
</dbReference>
<dbReference type="GO" id="GO:0017116">
    <property type="term" value="F:single-stranded DNA helicase activity"/>
    <property type="evidence" value="ECO:0007669"/>
    <property type="project" value="InterPro"/>
</dbReference>